<evidence type="ECO:0000256" key="2">
    <source>
        <dbReference type="ARBA" id="ARBA00022723"/>
    </source>
</evidence>
<dbReference type="SMART" id="SM00692">
    <property type="entry name" value="DM3"/>
    <property type="match status" value="1"/>
</dbReference>
<dbReference type="InterPro" id="IPR052224">
    <property type="entry name" value="THAP_domain_protein"/>
</dbReference>
<evidence type="ECO:0000256" key="7">
    <source>
        <dbReference type="ARBA" id="ARBA00023242"/>
    </source>
</evidence>
<reference evidence="12" key="1">
    <citation type="submission" date="2022-03" db="EMBL/GenBank/DDBJ databases">
        <authorList>
            <person name="Alioto T."/>
            <person name="Alioto T."/>
            <person name="Gomez Garrido J."/>
        </authorList>
    </citation>
    <scope>NUCLEOTIDE SEQUENCE</scope>
</reference>
<keyword evidence="5" id="KW-0175">Coiled coil</keyword>
<evidence type="ECO:0000313" key="12">
    <source>
        <dbReference type="EMBL" id="CAH2278028.1"/>
    </source>
</evidence>
<keyword evidence="7" id="KW-0539">Nucleus</keyword>
<accession>A0AAD1RTI1</accession>
<dbReference type="SUPFAM" id="SSF57716">
    <property type="entry name" value="Glucocorticoid receptor-like (DNA-binding domain)"/>
    <property type="match status" value="1"/>
</dbReference>
<sequence length="406" mass="46504">MRKAWVVLGRLPVVTTQRVRAGGLRVPGAMTRYCAAPDCKNRGGQAAAAGKQQRVSFYPFPLHDKGRLQQWLWNMKQSKWYPTKHQVLCSDHFTADCFNIRWGIRYLKPNAVPTIFRCASSFQSENTKEGKEECMNTVEDTSSEIIEFCPLEEKSLLTPILTSDESCIKPLHTKYIINRDSLMDQSKELLCQESNKDTNIPVSQQISLEEHNAFISTVPSLNLGLHTTNMHNSTGEQDDGETENYSGCQTDNFRDQQTSFQEHEAFKTIELTSPKQSVITIILPNGNFEKEPIFIESLIPDDHSYTDMQQFDLGNAHGFDSDCAYEVLENEHSYCRQEFNRNQIWEKITKLKSKIALLEVQEHATLSRLQVLETLIRQLKQENLLSDEKLQLVENCCNNFEIAIVQ</sequence>
<keyword evidence="13" id="KW-1185">Reference proteome</keyword>
<feature type="region of interest" description="Disordered" evidence="10">
    <location>
        <begin position="230"/>
        <end position="251"/>
    </location>
</feature>
<dbReference type="SMART" id="SM00980">
    <property type="entry name" value="THAP"/>
    <property type="match status" value="1"/>
</dbReference>
<dbReference type="Pfam" id="PF05485">
    <property type="entry name" value="THAP"/>
    <property type="match status" value="1"/>
</dbReference>
<dbReference type="AlphaFoldDB" id="A0AAD1RTI1"/>
<dbReference type="EMBL" id="OW240914">
    <property type="protein sequence ID" value="CAH2278028.1"/>
    <property type="molecule type" value="Genomic_DNA"/>
</dbReference>
<feature type="domain" description="THAP-type" evidence="11">
    <location>
        <begin position="30"/>
        <end position="116"/>
    </location>
</feature>
<dbReference type="Proteomes" id="UP001295444">
    <property type="component" value="Chromosome 03"/>
</dbReference>
<dbReference type="InterPro" id="IPR006612">
    <property type="entry name" value="THAP_Znf"/>
</dbReference>
<dbReference type="PANTHER" id="PTHR46927">
    <property type="entry name" value="AGAP005574-PA"/>
    <property type="match status" value="1"/>
</dbReference>
<evidence type="ECO:0000313" key="13">
    <source>
        <dbReference type="Proteomes" id="UP001295444"/>
    </source>
</evidence>
<keyword evidence="6 9" id="KW-0238">DNA-binding</keyword>
<keyword evidence="2" id="KW-0479">Metal-binding</keyword>
<proteinExistence type="predicted"/>
<gene>
    <name evidence="12" type="ORF">PECUL_23A036715</name>
</gene>
<keyword evidence="3 9" id="KW-0863">Zinc-finger</keyword>
<dbReference type="GO" id="GO:0003677">
    <property type="term" value="F:DNA binding"/>
    <property type="evidence" value="ECO:0007669"/>
    <property type="project" value="UniProtKB-UniRule"/>
</dbReference>
<comment type="subcellular location">
    <subcellularLocation>
        <location evidence="1">Nucleus</location>
    </subcellularLocation>
</comment>
<dbReference type="GO" id="GO:0005634">
    <property type="term" value="C:nucleus"/>
    <property type="evidence" value="ECO:0007669"/>
    <property type="project" value="UniProtKB-SubCell"/>
</dbReference>
<evidence type="ECO:0000256" key="3">
    <source>
        <dbReference type="ARBA" id="ARBA00022771"/>
    </source>
</evidence>
<evidence type="ECO:0000256" key="4">
    <source>
        <dbReference type="ARBA" id="ARBA00022833"/>
    </source>
</evidence>
<protein>
    <recommendedName>
        <fullName evidence="8">THAP domain-containing protein 5</fullName>
    </recommendedName>
</protein>
<evidence type="ECO:0000256" key="9">
    <source>
        <dbReference type="PROSITE-ProRule" id="PRU00309"/>
    </source>
</evidence>
<name>A0AAD1RTI1_PELCU</name>
<dbReference type="GO" id="GO:0008270">
    <property type="term" value="F:zinc ion binding"/>
    <property type="evidence" value="ECO:0007669"/>
    <property type="project" value="UniProtKB-KW"/>
</dbReference>
<organism evidence="12 13">
    <name type="scientific">Pelobates cultripes</name>
    <name type="common">Western spadefoot toad</name>
    <dbReference type="NCBI Taxonomy" id="61616"/>
    <lineage>
        <taxon>Eukaryota</taxon>
        <taxon>Metazoa</taxon>
        <taxon>Chordata</taxon>
        <taxon>Craniata</taxon>
        <taxon>Vertebrata</taxon>
        <taxon>Euteleostomi</taxon>
        <taxon>Amphibia</taxon>
        <taxon>Batrachia</taxon>
        <taxon>Anura</taxon>
        <taxon>Pelobatoidea</taxon>
        <taxon>Pelobatidae</taxon>
        <taxon>Pelobates</taxon>
    </lineage>
</organism>
<evidence type="ECO:0000256" key="1">
    <source>
        <dbReference type="ARBA" id="ARBA00004123"/>
    </source>
</evidence>
<dbReference type="PANTHER" id="PTHR46927:SF1">
    <property type="entry name" value="THAP DOMAIN-CONTAINING PROTEIN 5"/>
    <property type="match status" value="1"/>
</dbReference>
<evidence type="ECO:0000256" key="6">
    <source>
        <dbReference type="ARBA" id="ARBA00023125"/>
    </source>
</evidence>
<keyword evidence="4" id="KW-0862">Zinc</keyword>
<dbReference type="PROSITE" id="PS50950">
    <property type="entry name" value="ZF_THAP"/>
    <property type="match status" value="1"/>
</dbReference>
<evidence type="ECO:0000256" key="5">
    <source>
        <dbReference type="ARBA" id="ARBA00023054"/>
    </source>
</evidence>
<evidence type="ECO:0000259" key="11">
    <source>
        <dbReference type="PROSITE" id="PS50950"/>
    </source>
</evidence>
<evidence type="ECO:0000256" key="8">
    <source>
        <dbReference type="ARBA" id="ARBA00039526"/>
    </source>
</evidence>
<evidence type="ECO:0000256" key="10">
    <source>
        <dbReference type="SAM" id="MobiDB-lite"/>
    </source>
</evidence>